<dbReference type="InterPro" id="IPR027417">
    <property type="entry name" value="P-loop_NTPase"/>
</dbReference>
<dbReference type="EMBL" id="MLBF01000090">
    <property type="protein sequence ID" value="OLN26036.1"/>
    <property type="molecule type" value="Genomic_DNA"/>
</dbReference>
<dbReference type="STRING" id="1888891.DSOL_5151"/>
<feature type="domain" description="ATPase AAA-type core" evidence="1">
    <location>
        <begin position="3"/>
        <end position="71"/>
    </location>
</feature>
<dbReference type="SUPFAM" id="SSF52540">
    <property type="entry name" value="P-loop containing nucleoside triphosphate hydrolases"/>
    <property type="match status" value="1"/>
</dbReference>
<comment type="caution">
    <text evidence="2">The sequence shown here is derived from an EMBL/GenBank/DDBJ whole genome shotgun (WGS) entry which is preliminary data.</text>
</comment>
<accession>A0A1Q8QFB7</accession>
<dbReference type="RefSeq" id="WP_075367384.1">
    <property type="nucleotide sequence ID" value="NZ_MLBF01000090.1"/>
</dbReference>
<sequence>MLFFLDELDAIGSARQQGGFGSGKEYNSIINTLLITLDRFPDTSIVIGATNMPEMLDLALERRFNLKLWLGLPF</sequence>
<dbReference type="GO" id="GO:0005524">
    <property type="term" value="F:ATP binding"/>
    <property type="evidence" value="ECO:0007669"/>
    <property type="project" value="InterPro"/>
</dbReference>
<dbReference type="Gene3D" id="3.40.50.300">
    <property type="entry name" value="P-loop containing nucleotide triphosphate hydrolases"/>
    <property type="match status" value="1"/>
</dbReference>
<proteinExistence type="predicted"/>
<dbReference type="AlphaFoldDB" id="A0A1Q8QFB7"/>
<organism evidence="2 3">
    <name type="scientific">Desulfosporosinus metallidurans</name>
    <dbReference type="NCBI Taxonomy" id="1888891"/>
    <lineage>
        <taxon>Bacteria</taxon>
        <taxon>Bacillati</taxon>
        <taxon>Bacillota</taxon>
        <taxon>Clostridia</taxon>
        <taxon>Eubacteriales</taxon>
        <taxon>Desulfitobacteriaceae</taxon>
        <taxon>Desulfosporosinus</taxon>
    </lineage>
</organism>
<gene>
    <name evidence="2" type="ORF">DSOL_5151</name>
</gene>
<evidence type="ECO:0000313" key="2">
    <source>
        <dbReference type="EMBL" id="OLN26036.1"/>
    </source>
</evidence>
<dbReference type="InterPro" id="IPR003959">
    <property type="entry name" value="ATPase_AAA_core"/>
</dbReference>
<keyword evidence="3" id="KW-1185">Reference proteome</keyword>
<reference evidence="2 3" key="1">
    <citation type="submission" date="2016-09" db="EMBL/GenBank/DDBJ databases">
        <title>Complete genome of Desulfosporosinus sp. OL.</title>
        <authorList>
            <person name="Mardanov A."/>
            <person name="Beletsky A."/>
            <person name="Panova A."/>
            <person name="Karnachuk O."/>
            <person name="Ravin N."/>
        </authorList>
    </citation>
    <scope>NUCLEOTIDE SEQUENCE [LARGE SCALE GENOMIC DNA]</scope>
    <source>
        <strain evidence="2 3">OL</strain>
    </source>
</reference>
<dbReference type="GO" id="GO:0016887">
    <property type="term" value="F:ATP hydrolysis activity"/>
    <property type="evidence" value="ECO:0007669"/>
    <property type="project" value="InterPro"/>
</dbReference>
<evidence type="ECO:0000259" key="1">
    <source>
        <dbReference type="Pfam" id="PF00004"/>
    </source>
</evidence>
<name>A0A1Q8QFB7_9FIRM</name>
<dbReference type="Proteomes" id="UP000186102">
    <property type="component" value="Unassembled WGS sequence"/>
</dbReference>
<protein>
    <recommendedName>
        <fullName evidence="1">ATPase AAA-type core domain-containing protein</fullName>
    </recommendedName>
</protein>
<evidence type="ECO:0000313" key="3">
    <source>
        <dbReference type="Proteomes" id="UP000186102"/>
    </source>
</evidence>
<dbReference type="Pfam" id="PF00004">
    <property type="entry name" value="AAA"/>
    <property type="match status" value="1"/>
</dbReference>